<dbReference type="InterPro" id="IPR039672">
    <property type="entry name" value="MFS_2"/>
</dbReference>
<keyword evidence="1" id="KW-1133">Transmembrane helix</keyword>
<evidence type="ECO:0000313" key="2">
    <source>
        <dbReference type="EMBL" id="MBC5695675.1"/>
    </source>
</evidence>
<dbReference type="Proteomes" id="UP000641741">
    <property type="component" value="Unassembled WGS sequence"/>
</dbReference>
<dbReference type="Gene3D" id="1.20.1250.20">
    <property type="entry name" value="MFS general substrate transporter like domains"/>
    <property type="match status" value="2"/>
</dbReference>
<feature type="transmembrane region" description="Helical" evidence="1">
    <location>
        <begin position="241"/>
        <end position="258"/>
    </location>
</feature>
<dbReference type="NCBIfam" id="TIGR00792">
    <property type="entry name" value="gph"/>
    <property type="match status" value="1"/>
</dbReference>
<proteinExistence type="predicted"/>
<gene>
    <name evidence="2" type="ORF">H8S02_06920</name>
</gene>
<dbReference type="SUPFAM" id="SSF103473">
    <property type="entry name" value="MFS general substrate transporter"/>
    <property type="match status" value="1"/>
</dbReference>
<keyword evidence="1" id="KW-0472">Membrane</keyword>
<feature type="transmembrane region" description="Helical" evidence="1">
    <location>
        <begin position="44"/>
        <end position="64"/>
    </location>
</feature>
<dbReference type="PANTHER" id="PTHR11328:SF24">
    <property type="entry name" value="MAJOR FACILITATOR SUPERFAMILY (MFS) PROFILE DOMAIN-CONTAINING PROTEIN"/>
    <property type="match status" value="1"/>
</dbReference>
<feature type="transmembrane region" description="Helical" evidence="1">
    <location>
        <begin position="387"/>
        <end position="406"/>
    </location>
</feature>
<accession>A0ABR7GN05</accession>
<organism evidence="2 3">
    <name type="scientific">Agathobaculum hominis</name>
    <dbReference type="NCBI Taxonomy" id="2763014"/>
    <lineage>
        <taxon>Bacteria</taxon>
        <taxon>Bacillati</taxon>
        <taxon>Bacillota</taxon>
        <taxon>Clostridia</taxon>
        <taxon>Eubacteriales</taxon>
        <taxon>Butyricicoccaceae</taxon>
        <taxon>Agathobaculum</taxon>
    </lineage>
</organism>
<sequence length="467" mass="51862">MSSTTAPSRQQDTNIKVPLISKIAYGMGDVGCNFSWMFVGNFLMIFYTDVCGISMAAVSLLMLVSRFWDAINDPVIGSLSDRTRTRWGRYRPWLLIGAPLTAVVLVLTFWAHPAWPDRAKSLYMYITYCVLVLGYTCVNIPYGTLCGTLTQNIEERAKINTSRSVCAMIAINILNIITLPLISHFGGDNAAHGYLMVTVLYGGIFTLCHWFCFAKTKEVVQPPRREKVSLKKQFQAAAQNRPYLIALAGQFLFGVTLYGRNADLLYYFKYVEGNENLFTVYSLILIVPSILGAAVFPFVFEKLGNKGHTAALFSAGTGVSLIALYFFSAVSTPVPFYTFAALSQFFFCGFNTAIYAIVPDCVEYGEWKTGVRNDGFQYAFVSLGNKLGMAIGTSALAGILGALQFVPNQTQNAAVQTSMHLAFSLIPGVLWLLTAAVLFFYRINKRSYNRIMTELNAKKQFEVIKND</sequence>
<feature type="transmembrane region" description="Helical" evidence="1">
    <location>
        <begin position="191"/>
        <end position="214"/>
    </location>
</feature>
<feature type="transmembrane region" description="Helical" evidence="1">
    <location>
        <begin position="312"/>
        <end position="330"/>
    </location>
</feature>
<feature type="transmembrane region" description="Helical" evidence="1">
    <location>
        <begin position="418"/>
        <end position="441"/>
    </location>
</feature>
<dbReference type="CDD" id="cd17332">
    <property type="entry name" value="MFS_MelB_like"/>
    <property type="match status" value="1"/>
</dbReference>
<feature type="transmembrane region" description="Helical" evidence="1">
    <location>
        <begin position="123"/>
        <end position="145"/>
    </location>
</feature>
<protein>
    <submittedName>
        <fullName evidence="2">MFS transporter</fullName>
    </submittedName>
</protein>
<feature type="transmembrane region" description="Helical" evidence="1">
    <location>
        <begin position="336"/>
        <end position="358"/>
    </location>
</feature>
<name>A0ABR7GN05_9FIRM</name>
<keyword evidence="3" id="KW-1185">Reference proteome</keyword>
<keyword evidence="1" id="KW-0812">Transmembrane</keyword>
<evidence type="ECO:0000256" key="1">
    <source>
        <dbReference type="SAM" id="Phobius"/>
    </source>
</evidence>
<dbReference type="RefSeq" id="WP_186969895.1">
    <property type="nucleotide sequence ID" value="NZ_JACOPK010000005.1"/>
</dbReference>
<dbReference type="EMBL" id="JACOPK010000005">
    <property type="protein sequence ID" value="MBC5695675.1"/>
    <property type="molecule type" value="Genomic_DNA"/>
</dbReference>
<feature type="transmembrane region" description="Helical" evidence="1">
    <location>
        <begin position="92"/>
        <end position="111"/>
    </location>
</feature>
<reference evidence="2 3" key="1">
    <citation type="submission" date="2020-08" db="EMBL/GenBank/DDBJ databases">
        <title>Genome public.</title>
        <authorList>
            <person name="Liu C."/>
            <person name="Sun Q."/>
        </authorList>
    </citation>
    <scope>NUCLEOTIDE SEQUENCE [LARGE SCALE GENOMIC DNA]</scope>
    <source>
        <strain evidence="2 3">M2</strain>
    </source>
</reference>
<dbReference type="InterPro" id="IPR001927">
    <property type="entry name" value="Na/Gal_symport"/>
</dbReference>
<evidence type="ECO:0000313" key="3">
    <source>
        <dbReference type="Proteomes" id="UP000641741"/>
    </source>
</evidence>
<feature type="transmembrane region" description="Helical" evidence="1">
    <location>
        <begin position="165"/>
        <end position="185"/>
    </location>
</feature>
<dbReference type="PANTHER" id="PTHR11328">
    <property type="entry name" value="MAJOR FACILITATOR SUPERFAMILY DOMAIN-CONTAINING PROTEIN"/>
    <property type="match status" value="1"/>
</dbReference>
<feature type="transmembrane region" description="Helical" evidence="1">
    <location>
        <begin position="278"/>
        <end position="300"/>
    </location>
</feature>
<comment type="caution">
    <text evidence="2">The sequence shown here is derived from an EMBL/GenBank/DDBJ whole genome shotgun (WGS) entry which is preliminary data.</text>
</comment>
<dbReference type="InterPro" id="IPR036259">
    <property type="entry name" value="MFS_trans_sf"/>
</dbReference>
<dbReference type="Pfam" id="PF13347">
    <property type="entry name" value="MFS_2"/>
    <property type="match status" value="1"/>
</dbReference>